<reference evidence="1 2" key="1">
    <citation type="journal article" date="2019" name="Genome Biol. Evol.">
        <title>Insights into the evolution of the New World diploid cottons (Gossypium, subgenus Houzingenia) based on genome sequencing.</title>
        <authorList>
            <person name="Grover C.E."/>
            <person name="Arick M.A. 2nd"/>
            <person name="Thrash A."/>
            <person name="Conover J.L."/>
            <person name="Sanders W.S."/>
            <person name="Peterson D.G."/>
            <person name="Frelichowski J.E."/>
            <person name="Scheffler J.A."/>
            <person name="Scheffler B.E."/>
            <person name="Wendel J.F."/>
        </authorList>
    </citation>
    <scope>NUCLEOTIDE SEQUENCE [LARGE SCALE GENOMIC DNA]</scope>
    <source>
        <strain evidence="1">157</strain>
        <tissue evidence="1">Leaf</tissue>
    </source>
</reference>
<dbReference type="EMBL" id="JABEZX010000010">
    <property type="protein sequence ID" value="MBA0568892.1"/>
    <property type="molecule type" value="Genomic_DNA"/>
</dbReference>
<comment type="caution">
    <text evidence="1">The sequence shown here is derived from an EMBL/GenBank/DDBJ whole genome shotgun (WGS) entry which is preliminary data.</text>
</comment>
<protein>
    <submittedName>
        <fullName evidence="1">Uncharacterized protein</fullName>
    </submittedName>
</protein>
<sequence length="71" mass="8244">MAKQFRDFIGSFVEYDTKKSFGLGRKVMRIRVQIDIRHGDNFCSFWLNNGREEMSVRWNVSPDVAKESVGG</sequence>
<organism evidence="1 2">
    <name type="scientific">Gossypium lobatum</name>
    <dbReference type="NCBI Taxonomy" id="34289"/>
    <lineage>
        <taxon>Eukaryota</taxon>
        <taxon>Viridiplantae</taxon>
        <taxon>Streptophyta</taxon>
        <taxon>Embryophyta</taxon>
        <taxon>Tracheophyta</taxon>
        <taxon>Spermatophyta</taxon>
        <taxon>Magnoliopsida</taxon>
        <taxon>eudicotyledons</taxon>
        <taxon>Gunneridae</taxon>
        <taxon>Pentapetalae</taxon>
        <taxon>rosids</taxon>
        <taxon>malvids</taxon>
        <taxon>Malvales</taxon>
        <taxon>Malvaceae</taxon>
        <taxon>Malvoideae</taxon>
        <taxon>Gossypium</taxon>
    </lineage>
</organism>
<proteinExistence type="predicted"/>
<dbReference type="AlphaFoldDB" id="A0A7J8MWC2"/>
<evidence type="ECO:0000313" key="1">
    <source>
        <dbReference type="EMBL" id="MBA0568892.1"/>
    </source>
</evidence>
<name>A0A7J8MWC2_9ROSI</name>
<evidence type="ECO:0000313" key="2">
    <source>
        <dbReference type="Proteomes" id="UP000593572"/>
    </source>
</evidence>
<gene>
    <name evidence="1" type="ORF">Golob_006358</name>
</gene>
<dbReference type="Proteomes" id="UP000593572">
    <property type="component" value="Unassembled WGS sequence"/>
</dbReference>
<accession>A0A7J8MWC2</accession>
<keyword evidence="2" id="KW-1185">Reference proteome</keyword>